<proteinExistence type="predicted"/>
<feature type="domain" description="FAS1" evidence="2">
    <location>
        <begin position="168"/>
        <end position="315"/>
    </location>
</feature>
<dbReference type="PROSITE" id="PS51257">
    <property type="entry name" value="PROKAR_LIPOPROTEIN"/>
    <property type="match status" value="1"/>
</dbReference>
<dbReference type="PANTHER" id="PTHR10900:SF77">
    <property type="entry name" value="FI19380P1"/>
    <property type="match status" value="1"/>
</dbReference>
<keyword evidence="1" id="KW-0732">Signal</keyword>
<dbReference type="InterPro" id="IPR050904">
    <property type="entry name" value="Adhesion/Biosynth-related"/>
</dbReference>
<dbReference type="Pfam" id="PF02469">
    <property type="entry name" value="Fasciclin"/>
    <property type="match status" value="2"/>
</dbReference>
<sequence length="317" mass="32689">MLLSGKLSRSFALLPLLMLLLSGCQQNEDAQPKTIADVILENNEFTILRAAILHGGMSDALKGANLTMFAPDDAAFRASGYADPAAITALPADDVRRLVQYHVLGNLVTLADIPGGTNTPVATAGGTTAFITNSNNQLFLNGSRIGQTAISAANGIIHVIDRVLNPAAGNAMATAQARGLNLLVAAAMRAASVNPGILTALNGGGTGGTNAPMITLFAPTDEAFRAAGYNEAGINGANPQTLVNLLMYHAVPGVLFSHQFQSGQLATMLSNNRITVAASTTGVSVRGTKNTGLIPVRTADIATNNGVMHIIDQVLLP</sequence>
<dbReference type="Proteomes" id="UP001501175">
    <property type="component" value="Unassembled WGS sequence"/>
</dbReference>
<reference evidence="4" key="1">
    <citation type="journal article" date="2019" name="Int. J. Syst. Evol. Microbiol.">
        <title>The Global Catalogue of Microorganisms (GCM) 10K type strain sequencing project: providing services to taxonomists for standard genome sequencing and annotation.</title>
        <authorList>
            <consortium name="The Broad Institute Genomics Platform"/>
            <consortium name="The Broad Institute Genome Sequencing Center for Infectious Disease"/>
            <person name="Wu L."/>
            <person name="Ma J."/>
        </authorList>
    </citation>
    <scope>NUCLEOTIDE SEQUENCE [LARGE SCALE GENOMIC DNA]</scope>
    <source>
        <strain evidence="4">JCM 17927</strain>
    </source>
</reference>
<evidence type="ECO:0000259" key="2">
    <source>
        <dbReference type="PROSITE" id="PS50213"/>
    </source>
</evidence>
<feature type="domain" description="FAS1" evidence="2">
    <location>
        <begin position="32"/>
        <end position="164"/>
    </location>
</feature>
<evidence type="ECO:0000313" key="3">
    <source>
        <dbReference type="EMBL" id="GAA4447739.1"/>
    </source>
</evidence>
<feature type="chain" id="PRO_5045829543" evidence="1">
    <location>
        <begin position="28"/>
        <end position="317"/>
    </location>
</feature>
<evidence type="ECO:0000313" key="4">
    <source>
        <dbReference type="Proteomes" id="UP001501175"/>
    </source>
</evidence>
<dbReference type="SMART" id="SM00554">
    <property type="entry name" value="FAS1"/>
    <property type="match status" value="2"/>
</dbReference>
<dbReference type="PROSITE" id="PS50213">
    <property type="entry name" value="FAS1"/>
    <property type="match status" value="2"/>
</dbReference>
<feature type="signal peptide" evidence="1">
    <location>
        <begin position="1"/>
        <end position="27"/>
    </location>
</feature>
<accession>A0ABP8MB91</accession>
<name>A0ABP8MB91_9BACT</name>
<dbReference type="RefSeq" id="WP_345240143.1">
    <property type="nucleotide sequence ID" value="NZ_BAABHD010000005.1"/>
</dbReference>
<dbReference type="InterPro" id="IPR036378">
    <property type="entry name" value="FAS1_dom_sf"/>
</dbReference>
<evidence type="ECO:0000256" key="1">
    <source>
        <dbReference type="SAM" id="SignalP"/>
    </source>
</evidence>
<dbReference type="Gene3D" id="2.30.180.10">
    <property type="entry name" value="FAS1 domain"/>
    <property type="match status" value="2"/>
</dbReference>
<dbReference type="PANTHER" id="PTHR10900">
    <property type="entry name" value="PERIOSTIN-RELATED"/>
    <property type="match status" value="1"/>
</dbReference>
<dbReference type="EMBL" id="BAABHD010000005">
    <property type="protein sequence ID" value="GAA4447739.1"/>
    <property type="molecule type" value="Genomic_DNA"/>
</dbReference>
<keyword evidence="4" id="KW-1185">Reference proteome</keyword>
<comment type="caution">
    <text evidence="3">The sequence shown here is derived from an EMBL/GenBank/DDBJ whole genome shotgun (WGS) entry which is preliminary data.</text>
</comment>
<organism evidence="3 4">
    <name type="scientific">Nibrella saemangeumensis</name>
    <dbReference type="NCBI Taxonomy" id="1084526"/>
    <lineage>
        <taxon>Bacteria</taxon>
        <taxon>Pseudomonadati</taxon>
        <taxon>Bacteroidota</taxon>
        <taxon>Cytophagia</taxon>
        <taxon>Cytophagales</taxon>
        <taxon>Spirosomataceae</taxon>
        <taxon>Nibrella</taxon>
    </lineage>
</organism>
<protein>
    <submittedName>
        <fullName evidence="3">Fasciclin domain-containing protein</fullName>
    </submittedName>
</protein>
<dbReference type="SUPFAM" id="SSF82153">
    <property type="entry name" value="FAS1 domain"/>
    <property type="match status" value="2"/>
</dbReference>
<gene>
    <name evidence="3" type="ORF">GCM10023189_04510</name>
</gene>
<dbReference type="InterPro" id="IPR000782">
    <property type="entry name" value="FAS1_domain"/>
</dbReference>